<feature type="region of interest" description="Disordered" evidence="1">
    <location>
        <begin position="37"/>
        <end position="68"/>
    </location>
</feature>
<keyword evidence="3" id="KW-1185">Reference proteome</keyword>
<name>A0A392SIQ7_9FABA</name>
<organism evidence="2 3">
    <name type="scientific">Trifolium medium</name>
    <dbReference type="NCBI Taxonomy" id="97028"/>
    <lineage>
        <taxon>Eukaryota</taxon>
        <taxon>Viridiplantae</taxon>
        <taxon>Streptophyta</taxon>
        <taxon>Embryophyta</taxon>
        <taxon>Tracheophyta</taxon>
        <taxon>Spermatophyta</taxon>
        <taxon>Magnoliopsida</taxon>
        <taxon>eudicotyledons</taxon>
        <taxon>Gunneridae</taxon>
        <taxon>Pentapetalae</taxon>
        <taxon>rosids</taxon>
        <taxon>fabids</taxon>
        <taxon>Fabales</taxon>
        <taxon>Fabaceae</taxon>
        <taxon>Papilionoideae</taxon>
        <taxon>50 kb inversion clade</taxon>
        <taxon>NPAAA clade</taxon>
        <taxon>Hologalegina</taxon>
        <taxon>IRL clade</taxon>
        <taxon>Trifolieae</taxon>
        <taxon>Trifolium</taxon>
    </lineage>
</organism>
<accession>A0A392SIQ7</accession>
<feature type="region of interest" description="Disordered" evidence="1">
    <location>
        <begin position="1"/>
        <end position="22"/>
    </location>
</feature>
<sequence>PLHHAQDLLRYAQPTATKTSPSFPELRRMQAQLRRTQPFQRAKSPQSIRIAPGAAIPAPRTGKQAHLT</sequence>
<evidence type="ECO:0000256" key="1">
    <source>
        <dbReference type="SAM" id="MobiDB-lite"/>
    </source>
</evidence>
<comment type="caution">
    <text evidence="2">The sequence shown here is derived from an EMBL/GenBank/DDBJ whole genome shotgun (WGS) entry which is preliminary data.</text>
</comment>
<dbReference type="AlphaFoldDB" id="A0A392SIQ7"/>
<dbReference type="Proteomes" id="UP000265520">
    <property type="component" value="Unassembled WGS sequence"/>
</dbReference>
<proteinExistence type="predicted"/>
<protein>
    <submittedName>
        <fullName evidence="2">Uncharacterized protein</fullName>
    </submittedName>
</protein>
<feature type="compositionally biased region" description="Low complexity" evidence="1">
    <location>
        <begin position="48"/>
        <end position="60"/>
    </location>
</feature>
<feature type="non-terminal residue" evidence="2">
    <location>
        <position position="1"/>
    </location>
</feature>
<feature type="compositionally biased region" description="Polar residues" evidence="1">
    <location>
        <begin position="37"/>
        <end position="47"/>
    </location>
</feature>
<evidence type="ECO:0000313" key="3">
    <source>
        <dbReference type="Proteomes" id="UP000265520"/>
    </source>
</evidence>
<evidence type="ECO:0000313" key="2">
    <source>
        <dbReference type="EMBL" id="MCI47810.1"/>
    </source>
</evidence>
<dbReference type="EMBL" id="LXQA010377383">
    <property type="protein sequence ID" value="MCI47810.1"/>
    <property type="molecule type" value="Genomic_DNA"/>
</dbReference>
<reference evidence="2 3" key="1">
    <citation type="journal article" date="2018" name="Front. Plant Sci.">
        <title>Red Clover (Trifolium pratense) and Zigzag Clover (T. medium) - A Picture of Genomic Similarities and Differences.</title>
        <authorList>
            <person name="Dluhosova J."/>
            <person name="Istvanek J."/>
            <person name="Nedelnik J."/>
            <person name="Repkova J."/>
        </authorList>
    </citation>
    <scope>NUCLEOTIDE SEQUENCE [LARGE SCALE GENOMIC DNA]</scope>
    <source>
        <strain evidence="3">cv. 10/8</strain>
        <tissue evidence="2">Leaf</tissue>
    </source>
</reference>